<sequence>MTTKPRSPHVPSLQHMFIMFSKFALVTLTAIIGAGVGVTAAPFTKRDTNVLLYSQKDNLCLSVETGAQANDQTQAYSNHSSPYLYEGLRVVSLPCENSSTWDVSQGNGSVYVTNSDQAFALEAGPHVDNFQTLWVNKTYPGKYSQTFFYTGDRRLAVTNSTECVDEGDNGAQEYSCTTGDTNQIWDATSPNGPLDPQPLTTFASSVSTAAATASPASASSDVTSASSGDDPSTATADATSVTAAGATASTGSSPTDNASGSSDIAAAATTSPSDTASAATASADITRLASSPSSDVAAAATASPAFTAATFALGGEPESSTAPASAASDSASASSCKRSGAN</sequence>
<dbReference type="AlphaFoldDB" id="A0AAJ8LBT8"/>
<accession>A0AAJ8LBT8</accession>
<dbReference type="EMBL" id="CP144051">
    <property type="protein sequence ID" value="WWD15603.1"/>
    <property type="molecule type" value="Genomic_DNA"/>
</dbReference>
<evidence type="ECO:0000313" key="2">
    <source>
        <dbReference type="EMBL" id="WWD15603.1"/>
    </source>
</evidence>
<proteinExistence type="predicted"/>
<feature type="region of interest" description="Disordered" evidence="1">
    <location>
        <begin position="314"/>
        <end position="342"/>
    </location>
</feature>
<organism evidence="2 3">
    <name type="scientific">Kwoniella shandongensis</name>
    <dbReference type="NCBI Taxonomy" id="1734106"/>
    <lineage>
        <taxon>Eukaryota</taxon>
        <taxon>Fungi</taxon>
        <taxon>Dikarya</taxon>
        <taxon>Basidiomycota</taxon>
        <taxon>Agaricomycotina</taxon>
        <taxon>Tremellomycetes</taxon>
        <taxon>Tremellales</taxon>
        <taxon>Cryptococcaceae</taxon>
        <taxon>Kwoniella</taxon>
    </lineage>
</organism>
<name>A0AAJ8LBT8_9TREE</name>
<evidence type="ECO:0000313" key="3">
    <source>
        <dbReference type="Proteomes" id="UP000322225"/>
    </source>
</evidence>
<dbReference type="Proteomes" id="UP000322225">
    <property type="component" value="Chromosome 1"/>
</dbReference>
<feature type="region of interest" description="Disordered" evidence="1">
    <location>
        <begin position="174"/>
        <end position="200"/>
    </location>
</feature>
<reference evidence="2" key="2">
    <citation type="submission" date="2024-01" db="EMBL/GenBank/DDBJ databases">
        <title>Comparative genomics of Cryptococcus and Kwoniella reveals pathogenesis evolution and contrasting modes of karyotype evolution via chromosome fusion or intercentromeric recombination.</title>
        <authorList>
            <person name="Coelho M.A."/>
            <person name="David-Palma M."/>
            <person name="Shea T."/>
            <person name="Bowers K."/>
            <person name="McGinley-Smith S."/>
            <person name="Mohammad A.W."/>
            <person name="Gnirke A."/>
            <person name="Yurkov A.M."/>
            <person name="Nowrousian M."/>
            <person name="Sun S."/>
            <person name="Cuomo C.A."/>
            <person name="Heitman J."/>
        </authorList>
    </citation>
    <scope>NUCLEOTIDE SEQUENCE</scope>
    <source>
        <strain evidence="2">CBS 12478</strain>
    </source>
</reference>
<feature type="compositionally biased region" description="Polar residues" evidence="1">
    <location>
        <begin position="174"/>
        <end position="191"/>
    </location>
</feature>
<reference evidence="2" key="1">
    <citation type="submission" date="2017-08" db="EMBL/GenBank/DDBJ databases">
        <authorList>
            <person name="Cuomo C."/>
            <person name="Billmyre B."/>
            <person name="Heitman J."/>
        </authorList>
    </citation>
    <scope>NUCLEOTIDE SEQUENCE</scope>
    <source>
        <strain evidence="2">CBS 12478</strain>
    </source>
</reference>
<feature type="region of interest" description="Disordered" evidence="1">
    <location>
        <begin position="213"/>
        <end position="276"/>
    </location>
</feature>
<evidence type="ECO:0000256" key="1">
    <source>
        <dbReference type="SAM" id="MobiDB-lite"/>
    </source>
</evidence>
<feature type="compositionally biased region" description="Low complexity" evidence="1">
    <location>
        <begin position="319"/>
        <end position="342"/>
    </location>
</feature>
<evidence type="ECO:0008006" key="4">
    <source>
        <dbReference type="Google" id="ProtNLM"/>
    </source>
</evidence>
<gene>
    <name evidence="2" type="ORF">CI109_100025</name>
</gene>
<dbReference type="SUPFAM" id="SSF50370">
    <property type="entry name" value="Ricin B-like lectins"/>
    <property type="match status" value="1"/>
</dbReference>
<keyword evidence="3" id="KW-1185">Reference proteome</keyword>
<dbReference type="InterPro" id="IPR035992">
    <property type="entry name" value="Ricin_B-like_lectins"/>
</dbReference>
<dbReference type="KEGG" id="ksn:43591293"/>
<protein>
    <recommendedName>
        <fullName evidence="4">Ricin B lectin domain-containing protein</fullName>
    </recommendedName>
</protein>
<dbReference type="GeneID" id="43591293"/>
<dbReference type="RefSeq" id="XP_031858622.2">
    <property type="nucleotide sequence ID" value="XM_032007125.2"/>
</dbReference>